<feature type="coiled-coil region" evidence="1">
    <location>
        <begin position="593"/>
        <end position="669"/>
    </location>
</feature>
<dbReference type="Proteomes" id="UP001567538">
    <property type="component" value="Unassembled WGS sequence"/>
</dbReference>
<feature type="coiled-coil region" evidence="1">
    <location>
        <begin position="351"/>
        <end position="448"/>
    </location>
</feature>
<reference evidence="3 4" key="1">
    <citation type="submission" date="2024-06" db="EMBL/GenBank/DDBJ databases">
        <title>A chromosome level genome sequence of Diviner's sage (Salvia divinorum).</title>
        <authorList>
            <person name="Ford S.A."/>
            <person name="Ro D.-K."/>
            <person name="Ness R.W."/>
            <person name="Phillips M.A."/>
        </authorList>
    </citation>
    <scope>NUCLEOTIDE SEQUENCE [LARGE SCALE GENOMIC DNA]</scope>
    <source>
        <strain evidence="3">SAF-2024a</strain>
        <tissue evidence="3">Leaf</tissue>
    </source>
</reference>
<evidence type="ECO:0000256" key="2">
    <source>
        <dbReference type="SAM" id="MobiDB-lite"/>
    </source>
</evidence>
<protein>
    <submittedName>
        <fullName evidence="3">Sporulation-specific protein 15-like isoform X1</fullName>
    </submittedName>
</protein>
<dbReference type="EMBL" id="JBEAFC010000003">
    <property type="protein sequence ID" value="KAL1565244.1"/>
    <property type="molecule type" value="Genomic_DNA"/>
</dbReference>
<feature type="coiled-coil region" evidence="1">
    <location>
        <begin position="1121"/>
        <end position="1169"/>
    </location>
</feature>
<feature type="coiled-coil region" evidence="1">
    <location>
        <begin position="946"/>
        <end position="1092"/>
    </location>
</feature>
<comment type="caution">
    <text evidence="3">The sequence shown here is derived from an EMBL/GenBank/DDBJ whole genome shotgun (WGS) entry which is preliminary data.</text>
</comment>
<gene>
    <name evidence="3" type="ORF">AAHA92_07484</name>
</gene>
<feature type="coiled-coil region" evidence="1">
    <location>
        <begin position="109"/>
        <end position="136"/>
    </location>
</feature>
<evidence type="ECO:0000313" key="3">
    <source>
        <dbReference type="EMBL" id="KAL1565244.1"/>
    </source>
</evidence>
<feature type="region of interest" description="Disordered" evidence="2">
    <location>
        <begin position="78"/>
        <end position="104"/>
    </location>
</feature>
<evidence type="ECO:0000256" key="1">
    <source>
        <dbReference type="SAM" id="Coils"/>
    </source>
</evidence>
<name>A0ABD1IBM6_SALDI</name>
<feature type="coiled-coil region" evidence="1">
    <location>
        <begin position="778"/>
        <end position="892"/>
    </location>
</feature>
<dbReference type="PANTHER" id="PTHR43939">
    <property type="entry name" value="COILED-COIL DOMAIN-CONTAINING PROTEIN 158"/>
    <property type="match status" value="1"/>
</dbReference>
<sequence length="1909" mass="215321">MEMGDNHERQGSPAAGEGEGFEIPAAETAADSVDQIYPVTPSDGSALDSFQSLPKDTMAAEDVVKEDTFVDCPDEIEISESQQNSEEKDNLQDDQADESDSGIKVPEMIAEIEQLRDKLENSVIEKEKLAQDYEGERAVLMQELSQLFHQLKVSHEQRLAADDSADGFINYHQNEVITRDATTVGSGASLHDIISDCSRLLEITTNERQQTEEKLSELHSVLYSKDQEIDFLNAKVAELTESSNLARSDANSKHDYMSQLYEAQLETDRHIEETANRILSSLPMVDHHDQLWDRSLIEKVYSIEKSVAFVVEKYSILVSGSDQLKGCLNEVGLDFNKVDEIGTFALAHDKILELRRNEEDMHQKLSNLENENRNLVEQLEKQNSALENVNAEIRRLSAEVEQEKNRYANTKEKLSMAVTKGKALVQQRDSLRQLLQEKTSELDRCTIELQEKSTALEAAEMAKEMVASSEKFAASLQESLAEKEMFLQKCGEILSESLETKELQPTDIAETIRWLADENKSLKDISLQYHKLTDALSSFDFPEVVASSELDVRVHWLAESSFLFKEESTKLQHELAKAIEAANGKIEHLTTSLLAEIQEKTDLQAEVEALRSNHEAHERSQNELAETKQSVNNEIDRLTSSLLVESQEKGHLQEELENLRQKYEGVVEKEYQVSLEKDKIVGILLEASGLANDDHREARPENSDTSTIIDYCVAKIRENACAAEPSLAKTELFESFTSLLYVRDLEMTLYKQIIEEGISERERACQLSEELKMRTLELNSLKDEKAVMQKSLDQLEDRCALVKEKLSMAVKKGKGLVQERENLKGSINEKNSEIDNLKSELQQYVAKCAECQDQISKLLVDVERISLLERDLASTEEQKEQLEQFLTESNNMLQRVTQSIEGISTPTDLFFNEPTEKLRWLAGYLSESEISKTQIELELRSVNDEASSLASQLSEAQAVIKSLEDALSVVEKSRSDLLDEKKELEVSKALAEDELQKEKERASSYTSKYEELFVSSKALEDALSIAEENVSRFMNERDVAVESKSLAEEQLNKLKEMLSDNVKKLDDTDKIIQSLEDALSQAQKNASLLAEENSKVQTGQADLDGEIKRTREEADLLASKLSESSVTIQSLEEELLNSQNNMADLVQEKENAKKEINSLTSKLESCMEELSDNQSSIQSRSLELSGQFDSLQLLLKDETLSTLLGQCFQRKFESLKSLDFLIKEIWDCSLEMDSDMQQNSAIVKDDSFLPTTFPSNTDIAPNLEMLNDEGNAVDGENMFDIEKMVKRYHLRSKILADNFDKLSTLFDESMDALLRGLNLRKDEIVNAMKYTSSLKDQVKDTETYKKRQEDTIASLERDNRILVSACTDATQGLELNNHEAVSKLRSIDELVNLDGRIPMDLEADNDDEEITLATDHVKTARKLILAARRNQDLSMVFQDAISKLANMTGNMQNKLEVVQKTSDEILEERDLYKDKIFKLETGLKEQQSLHHEMTIELGDMRSKLRETQVTCDETLEERDLYKEKILKSETDLKTQQDEINEMAIKLEDQRKIEDELRKREAELSSSLSKFRDREAELSSSLSKFHELEETLSASQVKSVLDKIKLVNAPDGAFAFGDSDNSVNVRKLFYVIDSFSDYMEKVSSLSHQNGELHSTIDKQNLDMEQLKRQVEEYVSNEKNSDKLNKLLELESGLQLIAKKLGAGDVMDDSKVNGGLWLLPLLEKLVAAVMHESESLKLKNEDLGAKLLGAQKAVDDLSTKVKLLEGTSQSRAVLPEIDQERGKSVASLSTQTEIAEMQDVAGLGKSNNIPSVSSAAHVRPLRKGSSDHLAINIESESERLINDKGHNEDKGHAFKPLVTSGMIPRQGRTVADRVDGFWVNGSRALMSHPRGRLGVIAYWLVLHIWLVGTLL</sequence>
<feature type="compositionally biased region" description="Basic and acidic residues" evidence="2">
    <location>
        <begin position="1"/>
        <end position="10"/>
    </location>
</feature>
<proteinExistence type="predicted"/>
<keyword evidence="4" id="KW-1185">Reference proteome</keyword>
<feature type="region of interest" description="Disordered" evidence="2">
    <location>
        <begin position="1"/>
        <end position="50"/>
    </location>
</feature>
<accession>A0ABD1IBM6</accession>
<keyword evidence="1" id="KW-0175">Coiled coil</keyword>
<dbReference type="PANTHER" id="PTHR43939:SF68">
    <property type="entry name" value="CENTROSOMAL PROTEIN OF 290 KDA-LIKE"/>
    <property type="match status" value="1"/>
</dbReference>
<evidence type="ECO:0000313" key="4">
    <source>
        <dbReference type="Proteomes" id="UP001567538"/>
    </source>
</evidence>
<organism evidence="3 4">
    <name type="scientific">Salvia divinorum</name>
    <name type="common">Maria pastora</name>
    <name type="synonym">Diviner's sage</name>
    <dbReference type="NCBI Taxonomy" id="28513"/>
    <lineage>
        <taxon>Eukaryota</taxon>
        <taxon>Viridiplantae</taxon>
        <taxon>Streptophyta</taxon>
        <taxon>Embryophyta</taxon>
        <taxon>Tracheophyta</taxon>
        <taxon>Spermatophyta</taxon>
        <taxon>Magnoliopsida</taxon>
        <taxon>eudicotyledons</taxon>
        <taxon>Gunneridae</taxon>
        <taxon>Pentapetalae</taxon>
        <taxon>asterids</taxon>
        <taxon>lamiids</taxon>
        <taxon>Lamiales</taxon>
        <taxon>Lamiaceae</taxon>
        <taxon>Nepetoideae</taxon>
        <taxon>Mentheae</taxon>
        <taxon>Salviinae</taxon>
        <taxon>Salvia</taxon>
        <taxon>Salvia subgen. Calosphace</taxon>
    </lineage>
</organism>
<feature type="coiled-coil region" evidence="1">
    <location>
        <begin position="1648"/>
        <end position="1682"/>
    </location>
</feature>
<feature type="coiled-coil region" evidence="1">
    <location>
        <begin position="1532"/>
        <end position="1559"/>
    </location>
</feature>